<dbReference type="Gene3D" id="3.40.50.200">
    <property type="entry name" value="Peptidase S8/S53 domain"/>
    <property type="match status" value="2"/>
</dbReference>
<gene>
    <name evidence="10" type="ORF">BGZ80_003577</name>
</gene>
<dbReference type="Gene3D" id="3.30.70.80">
    <property type="entry name" value="Peptidase S8 propeptide/proteinase inhibitor I9"/>
    <property type="match status" value="1"/>
</dbReference>
<dbReference type="PROSITE" id="PS00137">
    <property type="entry name" value="SUBTILASE_HIS"/>
    <property type="match status" value="1"/>
</dbReference>
<dbReference type="PANTHER" id="PTHR43806">
    <property type="entry name" value="PEPTIDASE S8"/>
    <property type="match status" value="1"/>
</dbReference>
<keyword evidence="3 5" id="KW-0378">Hydrolase</keyword>
<keyword evidence="7" id="KW-0732">Signal</keyword>
<feature type="active site" description="Charge relay system" evidence="5">
    <location>
        <position position="314"/>
    </location>
</feature>
<dbReference type="InterPro" id="IPR022398">
    <property type="entry name" value="Peptidase_S8_His-AS"/>
</dbReference>
<dbReference type="InterPro" id="IPR023828">
    <property type="entry name" value="Peptidase_S8_Ser-AS"/>
</dbReference>
<dbReference type="GO" id="GO:0005615">
    <property type="term" value="C:extracellular space"/>
    <property type="evidence" value="ECO:0007669"/>
    <property type="project" value="TreeGrafter"/>
</dbReference>
<evidence type="ECO:0000256" key="6">
    <source>
        <dbReference type="RuleBase" id="RU003355"/>
    </source>
</evidence>
<dbReference type="PANTHER" id="PTHR43806:SF11">
    <property type="entry name" value="CEREVISIN-RELATED"/>
    <property type="match status" value="1"/>
</dbReference>
<dbReference type="GO" id="GO:0004252">
    <property type="term" value="F:serine-type endopeptidase activity"/>
    <property type="evidence" value="ECO:0007669"/>
    <property type="project" value="UniProtKB-UniRule"/>
</dbReference>
<dbReference type="InterPro" id="IPR050131">
    <property type="entry name" value="Peptidase_S8_subtilisin-like"/>
</dbReference>
<evidence type="ECO:0000256" key="3">
    <source>
        <dbReference type="ARBA" id="ARBA00022801"/>
    </source>
</evidence>
<dbReference type="InterPro" id="IPR036852">
    <property type="entry name" value="Peptidase_S8/S53_dom_sf"/>
</dbReference>
<evidence type="ECO:0000256" key="1">
    <source>
        <dbReference type="ARBA" id="ARBA00011073"/>
    </source>
</evidence>
<feature type="domain" description="Peptidase S8/S53" evidence="8">
    <location>
        <begin position="139"/>
        <end position="347"/>
    </location>
</feature>
<organism evidence="10 11">
    <name type="scientific">Entomortierella chlamydospora</name>
    <dbReference type="NCBI Taxonomy" id="101097"/>
    <lineage>
        <taxon>Eukaryota</taxon>
        <taxon>Fungi</taxon>
        <taxon>Fungi incertae sedis</taxon>
        <taxon>Mucoromycota</taxon>
        <taxon>Mortierellomycotina</taxon>
        <taxon>Mortierellomycetes</taxon>
        <taxon>Mortierellales</taxon>
        <taxon>Mortierellaceae</taxon>
        <taxon>Entomortierella</taxon>
    </lineage>
</organism>
<dbReference type="GO" id="GO:0006508">
    <property type="term" value="P:proteolysis"/>
    <property type="evidence" value="ECO:0007669"/>
    <property type="project" value="UniProtKB-KW"/>
</dbReference>
<keyword evidence="11" id="KW-1185">Reference proteome</keyword>
<evidence type="ECO:0000313" key="11">
    <source>
        <dbReference type="Proteomes" id="UP000703661"/>
    </source>
</evidence>
<protein>
    <submittedName>
        <fullName evidence="10">Uncharacterized protein</fullName>
    </submittedName>
</protein>
<dbReference type="AlphaFoldDB" id="A0A9P6MNB1"/>
<reference evidence="10" key="1">
    <citation type="journal article" date="2020" name="Fungal Divers.">
        <title>Resolving the Mortierellaceae phylogeny through synthesis of multi-gene phylogenetics and phylogenomics.</title>
        <authorList>
            <person name="Vandepol N."/>
            <person name="Liber J."/>
            <person name="Desiro A."/>
            <person name="Na H."/>
            <person name="Kennedy M."/>
            <person name="Barry K."/>
            <person name="Grigoriev I.V."/>
            <person name="Miller A.N."/>
            <person name="O'Donnell K."/>
            <person name="Stajich J.E."/>
            <person name="Bonito G."/>
        </authorList>
    </citation>
    <scope>NUCLEOTIDE SEQUENCE</scope>
    <source>
        <strain evidence="10">NRRL 2769</strain>
    </source>
</reference>
<dbReference type="InterPro" id="IPR000209">
    <property type="entry name" value="Peptidase_S8/S53_dom"/>
</dbReference>
<dbReference type="SUPFAM" id="SSF52743">
    <property type="entry name" value="Subtilisin-like"/>
    <property type="match status" value="1"/>
</dbReference>
<evidence type="ECO:0000259" key="8">
    <source>
        <dbReference type="Pfam" id="PF00082"/>
    </source>
</evidence>
<dbReference type="InterPro" id="IPR010259">
    <property type="entry name" value="S8pro/Inhibitor_I9"/>
</dbReference>
<evidence type="ECO:0000256" key="5">
    <source>
        <dbReference type="PROSITE-ProRule" id="PRU01240"/>
    </source>
</evidence>
<dbReference type="InterPro" id="IPR037045">
    <property type="entry name" value="S8pro/Inhibitor_I9_sf"/>
</dbReference>
<keyword evidence="4 5" id="KW-0720">Serine protease</keyword>
<dbReference type="CDD" id="cd04077">
    <property type="entry name" value="Peptidases_S8_PCSK9_ProteinaseK_like"/>
    <property type="match status" value="1"/>
</dbReference>
<evidence type="ECO:0000256" key="2">
    <source>
        <dbReference type="ARBA" id="ARBA00022670"/>
    </source>
</evidence>
<dbReference type="Pfam" id="PF05922">
    <property type="entry name" value="Inhibitor_I9"/>
    <property type="match status" value="1"/>
</dbReference>
<dbReference type="SUPFAM" id="SSF54897">
    <property type="entry name" value="Protease propeptides/inhibitors"/>
    <property type="match status" value="1"/>
</dbReference>
<dbReference type="Pfam" id="PF00082">
    <property type="entry name" value="Peptidase_S8"/>
    <property type="match status" value="1"/>
</dbReference>
<evidence type="ECO:0000313" key="10">
    <source>
        <dbReference type="EMBL" id="KAG0008327.1"/>
    </source>
</evidence>
<feature type="signal peptide" evidence="7">
    <location>
        <begin position="1"/>
        <end position="16"/>
    </location>
</feature>
<sequence length="374" mass="39501">MKYTIIIATVLALVQAAPLFNDGGEPIADSYIVILKDGHSADTFQPKFENIARRRNARGGRIPSIHRKYATIPGFAATMDSASLKEIMASDEVAYVERDRVVSIQSIQTQNSPPSWGLTRISERDRDLNQPYCYNSKAGSGITAYVIDTGIYPEHTDFGGRASFGANFVPGTPNIDDHGHGTHVAGIIGGTNYGVAKKVKLVGVKVFGLNGTGSVSTIVAGMDWSKVIDDAAARLYAKNVPLFAAAGNSPTLDSCNNSPSGSPHAFTVAASDKMDKMAIYTSYGTCVKLFAPGDKIISTYIGSKTNVKALSGTSQAAPHVAGVAAVHMSTHSFPNPKAIYDKLIATSSPDKITVNNGSLGLRGTPSNLLYNAIA</sequence>
<dbReference type="EMBL" id="JAAAID010001955">
    <property type="protein sequence ID" value="KAG0008327.1"/>
    <property type="molecule type" value="Genomic_DNA"/>
</dbReference>
<dbReference type="InterPro" id="IPR023827">
    <property type="entry name" value="Peptidase_S8_Asp-AS"/>
</dbReference>
<name>A0A9P6MNB1_9FUNG</name>
<dbReference type="Proteomes" id="UP000703661">
    <property type="component" value="Unassembled WGS sequence"/>
</dbReference>
<keyword evidence="2 5" id="KW-0645">Protease</keyword>
<feature type="active site" description="Charge relay system" evidence="5">
    <location>
        <position position="180"/>
    </location>
</feature>
<evidence type="ECO:0000259" key="9">
    <source>
        <dbReference type="Pfam" id="PF05922"/>
    </source>
</evidence>
<feature type="active site" description="Charge relay system" evidence="5">
    <location>
        <position position="148"/>
    </location>
</feature>
<dbReference type="PROSITE" id="PS00138">
    <property type="entry name" value="SUBTILASE_SER"/>
    <property type="match status" value="1"/>
</dbReference>
<dbReference type="PROSITE" id="PS51892">
    <property type="entry name" value="SUBTILASE"/>
    <property type="match status" value="1"/>
</dbReference>
<accession>A0A9P6MNB1</accession>
<dbReference type="PROSITE" id="PS00136">
    <property type="entry name" value="SUBTILASE_ASP"/>
    <property type="match status" value="1"/>
</dbReference>
<proteinExistence type="inferred from homology"/>
<dbReference type="PRINTS" id="PR00723">
    <property type="entry name" value="SUBTILISIN"/>
</dbReference>
<comment type="caution">
    <text evidence="10">The sequence shown here is derived from an EMBL/GenBank/DDBJ whole genome shotgun (WGS) entry which is preliminary data.</text>
</comment>
<comment type="similarity">
    <text evidence="1 5 6">Belongs to the peptidase S8 family.</text>
</comment>
<feature type="domain" description="Inhibitor I9" evidence="9">
    <location>
        <begin position="30"/>
        <end position="104"/>
    </location>
</feature>
<feature type="chain" id="PRO_5040482370" evidence="7">
    <location>
        <begin position="17"/>
        <end position="374"/>
    </location>
</feature>
<dbReference type="InterPro" id="IPR034193">
    <property type="entry name" value="PCSK9_ProteinaseK-like"/>
</dbReference>
<evidence type="ECO:0000256" key="7">
    <source>
        <dbReference type="SAM" id="SignalP"/>
    </source>
</evidence>
<dbReference type="InterPro" id="IPR015500">
    <property type="entry name" value="Peptidase_S8_subtilisin-rel"/>
</dbReference>
<evidence type="ECO:0000256" key="4">
    <source>
        <dbReference type="ARBA" id="ARBA00022825"/>
    </source>
</evidence>